<name>A0ABQ1W8S2_9BACL</name>
<evidence type="ECO:0000313" key="2">
    <source>
        <dbReference type="Proteomes" id="UP000608420"/>
    </source>
</evidence>
<organism evidence="1 2">
    <name type="scientific">Paenibacillus aceti</name>
    <dbReference type="NCBI Taxonomy" id="1820010"/>
    <lineage>
        <taxon>Bacteria</taxon>
        <taxon>Bacillati</taxon>
        <taxon>Bacillota</taxon>
        <taxon>Bacilli</taxon>
        <taxon>Bacillales</taxon>
        <taxon>Paenibacillaceae</taxon>
        <taxon>Paenibacillus</taxon>
    </lineage>
</organism>
<dbReference type="Proteomes" id="UP000608420">
    <property type="component" value="Unassembled WGS sequence"/>
</dbReference>
<sequence length="573" mass="67950">MLRCCDPHLHPKIFNFLENEIKTYCLTMGHGNLEAQYIDLHNLPSFIVLCIEKGMVFDGKDILYKFYNESFSVYHYITMEKFQEVFPEEYSIYHKTYSEKLKKEIKNILLAEIEILDGLCMEYELDMLVDNIPKILHHFGLRYTYQFGEKVASLCGRKPFLIEKKSMAKQDNSIYKNEKEQSLGIVKEDAENWLFGPNELELDDEQILKFITRSNLPTHLKKELKETLTNNHSHYVHDYLQTQESITLLLTALQDLEQLPKQESSLCMILIQHIFQQNRNLKHTSLVGFCAETYQLFMYREEPVIRASELLSSDIYNHYLKNDPALCEVVFDNLILQDTQWVRFLHIPIYTFCYAFVTSIEFRNDEGSEESLRQSWNEVWGNNFDKLKRFINSDKGSESSIYYTDYGTYYFKNYDWEGRLYRMYEELDPFQFNRFYVGPKIEDYLDRLGYENEENKVINYLSLCKYQFFYGNSGAPDSSIASISDELSMFEHLDITKDWAPYPKRISKKRLKELKENKDICTEYNENCSVQVYKIKDINLLKELGAYEESLKVIQELEKVHARFSTGDYSSIL</sequence>
<gene>
    <name evidence="1" type="ORF">GCM10010913_48750</name>
</gene>
<protein>
    <submittedName>
        <fullName evidence="1">Uncharacterized protein</fullName>
    </submittedName>
</protein>
<reference evidence="2" key="1">
    <citation type="journal article" date="2019" name="Int. J. Syst. Evol. Microbiol.">
        <title>The Global Catalogue of Microorganisms (GCM) 10K type strain sequencing project: providing services to taxonomists for standard genome sequencing and annotation.</title>
        <authorList>
            <consortium name="The Broad Institute Genomics Platform"/>
            <consortium name="The Broad Institute Genome Sequencing Center for Infectious Disease"/>
            <person name="Wu L."/>
            <person name="Ma J."/>
        </authorList>
    </citation>
    <scope>NUCLEOTIDE SEQUENCE [LARGE SCALE GENOMIC DNA]</scope>
    <source>
        <strain evidence="2">CGMCC 1.15420</strain>
    </source>
</reference>
<dbReference type="EMBL" id="BMIW01000088">
    <property type="protein sequence ID" value="GGG20767.1"/>
    <property type="molecule type" value="Genomic_DNA"/>
</dbReference>
<keyword evidence="2" id="KW-1185">Reference proteome</keyword>
<proteinExistence type="predicted"/>
<accession>A0ABQ1W8S2</accession>
<evidence type="ECO:0000313" key="1">
    <source>
        <dbReference type="EMBL" id="GGG20767.1"/>
    </source>
</evidence>
<comment type="caution">
    <text evidence="1">The sequence shown here is derived from an EMBL/GenBank/DDBJ whole genome shotgun (WGS) entry which is preliminary data.</text>
</comment>